<keyword evidence="3" id="KW-1185">Reference proteome</keyword>
<sequence>MVDIRLKTKHTSCQFHLDFNEVKLPDDVNILKDLEQEIQNSIYHLRRSNDEIKEFDPEGADQDLLMALNENRFSLCRKEERLRIIQDKIQILNPHGPDFVGKTNMIDTSLMCPKEGNRGVGIAHILAAQMGDDYITHSDENDELMASDANGEVCSEVPPLFAEETEEKNNSTPPPGTLGGGGIYL</sequence>
<dbReference type="OrthoDB" id="548474at2759"/>
<dbReference type="VEuPathDB" id="PlasmoDB:C922_04352"/>
<proteinExistence type="predicted"/>
<dbReference type="EMBL" id="KI965481">
    <property type="protein sequence ID" value="EUD65223.1"/>
    <property type="molecule type" value="Genomic_DNA"/>
</dbReference>
<evidence type="ECO:0000256" key="1">
    <source>
        <dbReference type="SAM" id="MobiDB-lite"/>
    </source>
</evidence>
<evidence type="ECO:0000313" key="3">
    <source>
        <dbReference type="Proteomes" id="UP000030640"/>
    </source>
</evidence>
<dbReference type="InterPro" id="IPR038966">
    <property type="entry name" value="TMA17"/>
</dbReference>
<dbReference type="PANTHER" id="PTHR40422:SF1">
    <property type="entry name" value="TRANSLATION MACHINERY-ASSOCIATED PROTEIN 17"/>
    <property type="match status" value="1"/>
</dbReference>
<dbReference type="AlphaFoldDB" id="W7A1J4"/>
<reference evidence="2 3" key="1">
    <citation type="submission" date="2013-02" db="EMBL/GenBank/DDBJ databases">
        <title>The Genome Sequence of Plasmodium inui San Antonio 1.</title>
        <authorList>
            <consortium name="The Broad Institute Genome Sequencing Platform"/>
            <consortium name="The Broad Institute Genome Sequencing Center for Infectious Disease"/>
            <person name="Neafsey D."/>
            <person name="Cheeseman I."/>
            <person name="Volkman S."/>
            <person name="Adams J."/>
            <person name="Walker B."/>
            <person name="Young S.K."/>
            <person name="Zeng Q."/>
            <person name="Gargeya S."/>
            <person name="Fitzgerald M."/>
            <person name="Haas B."/>
            <person name="Abouelleil A."/>
            <person name="Alvarado L."/>
            <person name="Arachchi H.M."/>
            <person name="Berlin A.M."/>
            <person name="Chapman S.B."/>
            <person name="Dewar J."/>
            <person name="Goldberg J."/>
            <person name="Griggs A."/>
            <person name="Gujja S."/>
            <person name="Hansen M."/>
            <person name="Howarth C."/>
            <person name="Imamovic A."/>
            <person name="Larimer J."/>
            <person name="McCowan C."/>
            <person name="Murphy C."/>
            <person name="Neiman D."/>
            <person name="Pearson M."/>
            <person name="Priest M."/>
            <person name="Roberts A."/>
            <person name="Saif S."/>
            <person name="Shea T."/>
            <person name="Sisk P."/>
            <person name="Sykes S."/>
            <person name="Wortman J."/>
            <person name="Nusbaum C."/>
            <person name="Birren B."/>
        </authorList>
    </citation>
    <scope>NUCLEOTIDE SEQUENCE [LARGE SCALE GENOMIC DNA]</scope>
    <source>
        <strain evidence="2 3">San Antonio 1</strain>
    </source>
</reference>
<feature type="region of interest" description="Disordered" evidence="1">
    <location>
        <begin position="163"/>
        <end position="185"/>
    </location>
</feature>
<name>W7A1J4_9APIC</name>
<dbReference type="GO" id="GO:0030674">
    <property type="term" value="F:protein-macromolecule adaptor activity"/>
    <property type="evidence" value="ECO:0007669"/>
    <property type="project" value="TreeGrafter"/>
</dbReference>
<protein>
    <submittedName>
        <fullName evidence="2">Uncharacterized protein</fullName>
    </submittedName>
</protein>
<evidence type="ECO:0000313" key="2">
    <source>
        <dbReference type="EMBL" id="EUD65223.1"/>
    </source>
</evidence>
<dbReference type="GeneID" id="20039626"/>
<dbReference type="PANTHER" id="PTHR40422">
    <property type="entry name" value="TRANSLATION MACHINERY-ASSOCIATED PROTEIN 17"/>
    <property type="match status" value="1"/>
</dbReference>
<dbReference type="GO" id="GO:0070682">
    <property type="term" value="P:proteasome regulatory particle assembly"/>
    <property type="evidence" value="ECO:0007669"/>
    <property type="project" value="InterPro"/>
</dbReference>
<accession>W7A1J4</accession>
<gene>
    <name evidence="2" type="ORF">C922_04352</name>
</gene>
<organism evidence="2 3">
    <name type="scientific">Plasmodium inui San Antonio 1</name>
    <dbReference type="NCBI Taxonomy" id="1237626"/>
    <lineage>
        <taxon>Eukaryota</taxon>
        <taxon>Sar</taxon>
        <taxon>Alveolata</taxon>
        <taxon>Apicomplexa</taxon>
        <taxon>Aconoidasida</taxon>
        <taxon>Haemosporida</taxon>
        <taxon>Plasmodiidae</taxon>
        <taxon>Plasmodium</taxon>
        <taxon>Plasmodium (Plasmodium)</taxon>
    </lineage>
</organism>
<dbReference type="Proteomes" id="UP000030640">
    <property type="component" value="Unassembled WGS sequence"/>
</dbReference>
<dbReference type="RefSeq" id="XP_008818157.1">
    <property type="nucleotide sequence ID" value="XM_008819935.1"/>
</dbReference>